<name>A0A481Z7Q4_9VIRU</name>
<sequence length="176" mass="20421">MNQSTNRVTIDGIKEILKKETRTELKEQVISVLEWLNSDRPENGLITLIELDSFNQLGKLFPYELLFGTIRNKYIFNEDFIVADRLEKLTHLYPIFFTGNGAQEIYSYLMDDESPQFDCKFYIYLSSVDDNISDVLSEIEKGEDDVYMKKMLKVGAEIRLLQAYLLDTVDCGETSE</sequence>
<accession>A0A481Z7Q4</accession>
<proteinExistence type="predicted"/>
<protein>
    <submittedName>
        <fullName evidence="1">Uncharacterized protein</fullName>
    </submittedName>
</protein>
<organism evidence="1">
    <name type="scientific">Pithovirus LCPAC202</name>
    <dbReference type="NCBI Taxonomy" id="2506592"/>
    <lineage>
        <taxon>Viruses</taxon>
        <taxon>Pithoviruses</taxon>
    </lineage>
</organism>
<evidence type="ECO:0000313" key="1">
    <source>
        <dbReference type="EMBL" id="QBK91140.1"/>
    </source>
</evidence>
<gene>
    <name evidence="1" type="ORF">LCPAC202_01140</name>
</gene>
<dbReference type="EMBL" id="MK500512">
    <property type="protein sequence ID" value="QBK91140.1"/>
    <property type="molecule type" value="Genomic_DNA"/>
</dbReference>
<reference evidence="1" key="1">
    <citation type="journal article" date="2019" name="MBio">
        <title>Virus Genomes from Deep Sea Sediments Expand the Ocean Megavirome and Support Independent Origins of Viral Gigantism.</title>
        <authorList>
            <person name="Backstrom D."/>
            <person name="Yutin N."/>
            <person name="Jorgensen S.L."/>
            <person name="Dharamshi J."/>
            <person name="Homa F."/>
            <person name="Zaremba-Niedwiedzka K."/>
            <person name="Spang A."/>
            <person name="Wolf Y.I."/>
            <person name="Koonin E.V."/>
            <person name="Ettema T.J."/>
        </authorList>
    </citation>
    <scope>NUCLEOTIDE SEQUENCE</scope>
</reference>